<name>A0A1E3B6A6_ASPCR</name>
<dbReference type="Gene3D" id="3.40.50.1240">
    <property type="entry name" value="Phosphoglycerate mutase-like"/>
    <property type="match status" value="1"/>
</dbReference>
<dbReference type="PANTHER" id="PTHR48100">
    <property type="entry name" value="BROAD-SPECIFICITY PHOSPHATASE YOR283W-RELATED"/>
    <property type="match status" value="1"/>
</dbReference>
<dbReference type="Proteomes" id="UP000094569">
    <property type="component" value="Unassembled WGS sequence"/>
</dbReference>
<dbReference type="EMBL" id="JXNT01000011">
    <property type="protein sequence ID" value="ODM16454.1"/>
    <property type="molecule type" value="Genomic_DNA"/>
</dbReference>
<proteinExistence type="predicted"/>
<dbReference type="InterPro" id="IPR029033">
    <property type="entry name" value="His_PPase_superfam"/>
</dbReference>
<evidence type="ECO:0000313" key="2">
    <source>
        <dbReference type="EMBL" id="ODM16454.1"/>
    </source>
</evidence>
<keyword evidence="3" id="KW-1185">Reference proteome</keyword>
<dbReference type="Pfam" id="PF00300">
    <property type="entry name" value="His_Phos_1"/>
    <property type="match status" value="1"/>
</dbReference>
<gene>
    <name evidence="2" type="ORF">SI65_07961</name>
</gene>
<accession>A0A1E3B6A6</accession>
<keyword evidence="1" id="KW-0732">Signal</keyword>
<dbReference type="GO" id="GO:0016791">
    <property type="term" value="F:phosphatase activity"/>
    <property type="evidence" value="ECO:0007669"/>
    <property type="project" value="TreeGrafter"/>
</dbReference>
<protein>
    <recommendedName>
        <fullName evidence="4">Phosphoglycerate mutase family protein</fullName>
    </recommendedName>
</protein>
<reference evidence="2 3" key="1">
    <citation type="journal article" date="2016" name="BMC Genomics">
        <title>Comparative genomic and transcriptomic analyses of the Fuzhuan brick tea-fermentation fungus Aspergillus cristatus.</title>
        <authorList>
            <person name="Ge Y."/>
            <person name="Wang Y."/>
            <person name="Liu Y."/>
            <person name="Tan Y."/>
            <person name="Ren X."/>
            <person name="Zhang X."/>
            <person name="Hyde K.D."/>
            <person name="Liu Y."/>
            <person name="Liu Z."/>
        </authorList>
    </citation>
    <scope>NUCLEOTIDE SEQUENCE [LARGE SCALE GENOMIC DNA]</scope>
    <source>
        <strain evidence="2 3">GZAAS20.1005</strain>
    </source>
</reference>
<dbReference type="VEuPathDB" id="FungiDB:SI65_07961"/>
<evidence type="ECO:0008006" key="4">
    <source>
        <dbReference type="Google" id="ProtNLM"/>
    </source>
</evidence>
<dbReference type="InterPro" id="IPR013078">
    <property type="entry name" value="His_Pase_superF_clade-1"/>
</dbReference>
<sequence>MALTMHRLATLLVLLSWTLPTMASFHFNLTTVPGYFLQDDPDTDPDAFNYVSSNFGLINRTYDTDTDLDTKNTTQWQRFAYHLHHLNQESHHKTPNVTYRLLFLGRHGEGFHNAAEEKYGTKLWDCYWSLQNGDSNLTWFDAHLTTAGIKQAQVANGAWEKQIERKVPFPQSFYVSPLHRCLATAEITFKGLNATPVPFRPVVKELLRETIGIHTCDKRSPASNITASYPEYILEKGFANGTDPLWEPDARESNSMRDVRLRDLLYDIFEHDENTVLSLTAHSGAIASILNVVGHQEFALATGAMIPVLVRVEKVAGPKPEMKVDPPIGVPSCGE</sequence>
<comment type="caution">
    <text evidence="2">The sequence shown here is derived from an EMBL/GenBank/DDBJ whole genome shotgun (WGS) entry which is preliminary data.</text>
</comment>
<feature type="chain" id="PRO_5009123442" description="Phosphoglycerate mutase family protein" evidence="1">
    <location>
        <begin position="24"/>
        <end position="335"/>
    </location>
</feature>
<dbReference type="AlphaFoldDB" id="A0A1E3B6A6"/>
<dbReference type="OrthoDB" id="496981at2759"/>
<dbReference type="GO" id="GO:0005737">
    <property type="term" value="C:cytoplasm"/>
    <property type="evidence" value="ECO:0007669"/>
    <property type="project" value="TreeGrafter"/>
</dbReference>
<evidence type="ECO:0000256" key="1">
    <source>
        <dbReference type="SAM" id="SignalP"/>
    </source>
</evidence>
<dbReference type="PANTHER" id="PTHR48100:SF1">
    <property type="entry name" value="HISTIDINE PHOSPHATASE FAMILY PROTEIN-RELATED"/>
    <property type="match status" value="1"/>
</dbReference>
<dbReference type="SUPFAM" id="SSF53254">
    <property type="entry name" value="Phosphoglycerate mutase-like"/>
    <property type="match status" value="1"/>
</dbReference>
<feature type="signal peptide" evidence="1">
    <location>
        <begin position="1"/>
        <end position="23"/>
    </location>
</feature>
<organism evidence="2 3">
    <name type="scientific">Aspergillus cristatus</name>
    <name type="common">Chinese Fuzhuan brick tea-fermentation fungus</name>
    <name type="synonym">Eurotium cristatum</name>
    <dbReference type="NCBI Taxonomy" id="573508"/>
    <lineage>
        <taxon>Eukaryota</taxon>
        <taxon>Fungi</taxon>
        <taxon>Dikarya</taxon>
        <taxon>Ascomycota</taxon>
        <taxon>Pezizomycotina</taxon>
        <taxon>Eurotiomycetes</taxon>
        <taxon>Eurotiomycetidae</taxon>
        <taxon>Eurotiales</taxon>
        <taxon>Aspergillaceae</taxon>
        <taxon>Aspergillus</taxon>
        <taxon>Aspergillus subgen. Aspergillus</taxon>
    </lineage>
</organism>
<dbReference type="CDD" id="cd07067">
    <property type="entry name" value="HP_PGM_like"/>
    <property type="match status" value="1"/>
</dbReference>
<dbReference type="InterPro" id="IPR050275">
    <property type="entry name" value="PGM_Phosphatase"/>
</dbReference>
<evidence type="ECO:0000313" key="3">
    <source>
        <dbReference type="Proteomes" id="UP000094569"/>
    </source>
</evidence>